<organism evidence="1 2">
    <name type="scientific">Puccinia striiformis f. sp. tritici PST-78</name>
    <dbReference type="NCBI Taxonomy" id="1165861"/>
    <lineage>
        <taxon>Eukaryota</taxon>
        <taxon>Fungi</taxon>
        <taxon>Dikarya</taxon>
        <taxon>Basidiomycota</taxon>
        <taxon>Pucciniomycotina</taxon>
        <taxon>Pucciniomycetes</taxon>
        <taxon>Pucciniales</taxon>
        <taxon>Pucciniaceae</taxon>
        <taxon>Puccinia</taxon>
    </lineage>
</organism>
<gene>
    <name evidence="1" type="ORF">PSTG_19135</name>
</gene>
<comment type="caution">
    <text evidence="1">The sequence shown here is derived from an EMBL/GenBank/DDBJ whole genome shotgun (WGS) entry which is preliminary data.</text>
</comment>
<sequence>MQNRLEVCLDGNFQHRHQSKAGRNHLPVVTPRIFLKQSYVDKVSREIIDAETVDMTPEQTDRCTDAHKAANDKRNESTWKGCDDTGIMGCCCRHDAVIYLANIFKSGEQRHFPMALIKRLLADIEPNRPVGFLYDIGCSMDKYINL</sequence>
<dbReference type="AlphaFoldDB" id="A0A0L0UKL0"/>
<dbReference type="OrthoDB" id="2506007at2759"/>
<dbReference type="Pfam" id="PF18758">
    <property type="entry name" value="KDZ"/>
    <property type="match status" value="1"/>
</dbReference>
<evidence type="ECO:0000313" key="2">
    <source>
        <dbReference type="Proteomes" id="UP000054564"/>
    </source>
</evidence>
<dbReference type="PANTHER" id="PTHR33096:SF1">
    <property type="entry name" value="CXC1-LIKE CYSTEINE CLUSTER ASSOCIATED WITH KDZ TRANSPOSASES DOMAIN-CONTAINING PROTEIN"/>
    <property type="match status" value="1"/>
</dbReference>
<dbReference type="STRING" id="1165861.A0A0L0UKL0"/>
<protein>
    <submittedName>
        <fullName evidence="1">Uncharacterized protein</fullName>
    </submittedName>
</protein>
<accession>A0A0L0UKL0</accession>
<keyword evidence="2" id="KW-1185">Reference proteome</keyword>
<dbReference type="PANTHER" id="PTHR33096">
    <property type="entry name" value="CXC2 DOMAIN-CONTAINING PROTEIN"/>
    <property type="match status" value="1"/>
</dbReference>
<name>A0A0L0UKL0_9BASI</name>
<reference evidence="2" key="1">
    <citation type="submission" date="2014-03" db="EMBL/GenBank/DDBJ databases">
        <title>The Genome Sequence of Puccinia striiformis f. sp. tritici PST-78.</title>
        <authorList>
            <consortium name="The Broad Institute Genome Sequencing Platform"/>
            <person name="Cuomo C."/>
            <person name="Hulbert S."/>
            <person name="Chen X."/>
            <person name="Walker B."/>
            <person name="Young S.K."/>
            <person name="Zeng Q."/>
            <person name="Gargeya S."/>
            <person name="Fitzgerald M."/>
            <person name="Haas B."/>
            <person name="Abouelleil A."/>
            <person name="Alvarado L."/>
            <person name="Arachchi H.M."/>
            <person name="Berlin A.M."/>
            <person name="Chapman S.B."/>
            <person name="Goldberg J."/>
            <person name="Griggs A."/>
            <person name="Gujja S."/>
            <person name="Hansen M."/>
            <person name="Howarth C."/>
            <person name="Imamovic A."/>
            <person name="Larimer J."/>
            <person name="McCowan C."/>
            <person name="Montmayeur A."/>
            <person name="Murphy C."/>
            <person name="Neiman D."/>
            <person name="Pearson M."/>
            <person name="Priest M."/>
            <person name="Roberts A."/>
            <person name="Saif S."/>
            <person name="Shea T."/>
            <person name="Sisk P."/>
            <person name="Sykes S."/>
            <person name="Wortman J."/>
            <person name="Nusbaum C."/>
            <person name="Birren B."/>
        </authorList>
    </citation>
    <scope>NUCLEOTIDE SEQUENCE [LARGE SCALE GENOMIC DNA]</scope>
    <source>
        <strain evidence="2">race PST-78</strain>
    </source>
</reference>
<proteinExistence type="predicted"/>
<dbReference type="InterPro" id="IPR040521">
    <property type="entry name" value="KDZ"/>
</dbReference>
<dbReference type="EMBL" id="AJIL01005213">
    <property type="protein sequence ID" value="KNE87480.1"/>
    <property type="molecule type" value="Genomic_DNA"/>
</dbReference>
<feature type="non-terminal residue" evidence="1">
    <location>
        <position position="146"/>
    </location>
</feature>
<evidence type="ECO:0000313" key="1">
    <source>
        <dbReference type="EMBL" id="KNE87480.1"/>
    </source>
</evidence>
<dbReference type="Proteomes" id="UP000054564">
    <property type="component" value="Unassembled WGS sequence"/>
</dbReference>